<evidence type="ECO:0000313" key="3">
    <source>
        <dbReference type="Proteomes" id="UP001157006"/>
    </source>
</evidence>
<gene>
    <name evidence="2" type="ORF">VFH_V114600</name>
</gene>
<feature type="domain" description="Putative plant transposon protein" evidence="1">
    <location>
        <begin position="98"/>
        <end position="181"/>
    </location>
</feature>
<reference evidence="2 3" key="1">
    <citation type="submission" date="2023-01" db="EMBL/GenBank/DDBJ databases">
        <authorList>
            <person name="Kreplak J."/>
        </authorList>
    </citation>
    <scope>NUCLEOTIDE SEQUENCE [LARGE SCALE GENOMIC DNA]</scope>
</reference>
<keyword evidence="3" id="KW-1185">Reference proteome</keyword>
<dbReference type="Pfam" id="PF20167">
    <property type="entry name" value="Transposase_32"/>
    <property type="match status" value="1"/>
</dbReference>
<evidence type="ECO:0000313" key="2">
    <source>
        <dbReference type="EMBL" id="CAI8614117.1"/>
    </source>
</evidence>
<dbReference type="Proteomes" id="UP001157006">
    <property type="component" value="Chromosome 5"/>
</dbReference>
<accession>A0AAV1B0F9</accession>
<proteinExistence type="predicted"/>
<sequence length="239" mass="27156">MTLNKRSLGGNPTLSHSLSLTPHFIHSCTLLLYLKSLQHQAWLSNKMLLPRNRKPLGLDHQERKNPLTKQEGTSFSISTKVGGSIIHFHRDAINEFLEAQIIILSILHNIRPRSHTSTFTKDVAQLLYLIMKWRRIDVAQIISTKMRNVAESGREFGSGTKTTCPLVYHSLIMGLIIDARVHIQNFVHLEIKTKVNDAYVERREARCIPPNDVSGDFSESYFLAWGHAILPGGGNWSRR</sequence>
<name>A0AAV1B0F9_VICFA</name>
<dbReference type="EMBL" id="OX451740">
    <property type="protein sequence ID" value="CAI8614117.1"/>
    <property type="molecule type" value="Genomic_DNA"/>
</dbReference>
<organism evidence="2 3">
    <name type="scientific">Vicia faba</name>
    <name type="common">Broad bean</name>
    <name type="synonym">Faba vulgaris</name>
    <dbReference type="NCBI Taxonomy" id="3906"/>
    <lineage>
        <taxon>Eukaryota</taxon>
        <taxon>Viridiplantae</taxon>
        <taxon>Streptophyta</taxon>
        <taxon>Embryophyta</taxon>
        <taxon>Tracheophyta</taxon>
        <taxon>Spermatophyta</taxon>
        <taxon>Magnoliopsida</taxon>
        <taxon>eudicotyledons</taxon>
        <taxon>Gunneridae</taxon>
        <taxon>Pentapetalae</taxon>
        <taxon>rosids</taxon>
        <taxon>fabids</taxon>
        <taxon>Fabales</taxon>
        <taxon>Fabaceae</taxon>
        <taxon>Papilionoideae</taxon>
        <taxon>50 kb inversion clade</taxon>
        <taxon>NPAAA clade</taxon>
        <taxon>Hologalegina</taxon>
        <taxon>IRL clade</taxon>
        <taxon>Fabeae</taxon>
        <taxon>Vicia</taxon>
    </lineage>
</organism>
<evidence type="ECO:0000259" key="1">
    <source>
        <dbReference type="Pfam" id="PF20167"/>
    </source>
</evidence>
<dbReference type="AlphaFoldDB" id="A0AAV1B0F9"/>
<dbReference type="InterPro" id="IPR046796">
    <property type="entry name" value="Transposase_32_dom"/>
</dbReference>
<protein>
    <recommendedName>
        <fullName evidence="1">Putative plant transposon protein domain-containing protein</fullName>
    </recommendedName>
</protein>